<name>A0AAE9KYW7_9NEIS</name>
<gene>
    <name evidence="1" type="ORF">LNQ82_02940</name>
</gene>
<organism evidence="1 2">
    <name type="scientific">Conchiformibius steedae DSM 2580</name>
    <dbReference type="NCBI Taxonomy" id="1121352"/>
    <lineage>
        <taxon>Bacteria</taxon>
        <taxon>Pseudomonadati</taxon>
        <taxon>Pseudomonadota</taxon>
        <taxon>Betaproteobacteria</taxon>
        <taxon>Neisseriales</taxon>
        <taxon>Neisseriaceae</taxon>
        <taxon>Conchiformibius</taxon>
    </lineage>
</organism>
<accession>A0AAE9KYW7</accession>
<dbReference type="RefSeq" id="WP_027022622.1">
    <property type="nucleotide sequence ID" value="NZ_CP097501.1"/>
</dbReference>
<reference evidence="1" key="1">
    <citation type="submission" date="2022-05" db="EMBL/GenBank/DDBJ databases">
        <title>Alysiella filiformis genome sequencing.</title>
        <authorList>
            <person name="Viehboeck T."/>
        </authorList>
    </citation>
    <scope>NUCLEOTIDE SEQUENCE</scope>
    <source>
        <strain evidence="1">DSM 2580</strain>
    </source>
</reference>
<dbReference type="EMBL" id="CP097501">
    <property type="protein sequence ID" value="URD68137.1"/>
    <property type="molecule type" value="Genomic_DNA"/>
</dbReference>
<dbReference type="Proteomes" id="UP001056819">
    <property type="component" value="Chromosome"/>
</dbReference>
<sequence length="157" mass="16967">MKTRCPCCGAENSLDALLAHDDAREVVVLTAQLGELAKPALQYLGLFRPAKGSLSFGRTAKLLAELASDIQAGEITRNRVVHPAPPEAWRYAFATALAARHTLKLPLKTHGWLYEVLAGWQPADTTAVRPATPHQSTTPAVSSKTLSAAVNLEKFKR</sequence>
<evidence type="ECO:0008006" key="3">
    <source>
        <dbReference type="Google" id="ProtNLM"/>
    </source>
</evidence>
<protein>
    <recommendedName>
        <fullName evidence="3">DUF2752 domain-containing protein</fullName>
    </recommendedName>
</protein>
<dbReference type="AlphaFoldDB" id="A0AAE9KYW7"/>
<proteinExistence type="predicted"/>
<evidence type="ECO:0000313" key="1">
    <source>
        <dbReference type="EMBL" id="URD68137.1"/>
    </source>
</evidence>
<evidence type="ECO:0000313" key="2">
    <source>
        <dbReference type="Proteomes" id="UP001056819"/>
    </source>
</evidence>